<comment type="subcellular location">
    <subcellularLocation>
        <location evidence="1">Secreted</location>
        <location evidence="1">Extracellular space</location>
        <location evidence="1">Extracellular matrix</location>
    </subcellularLocation>
</comment>
<dbReference type="InterPro" id="IPR051418">
    <property type="entry name" value="Spondin/Thrombospondin_T1"/>
</dbReference>
<proteinExistence type="predicted"/>
<evidence type="ECO:0000256" key="5">
    <source>
        <dbReference type="ARBA" id="ARBA00022729"/>
    </source>
</evidence>
<evidence type="ECO:0000256" key="9">
    <source>
        <dbReference type="SAM" id="MobiDB-lite"/>
    </source>
</evidence>
<feature type="region of interest" description="Disordered" evidence="9">
    <location>
        <begin position="265"/>
        <end position="317"/>
    </location>
</feature>
<keyword evidence="13" id="KW-1185">Reference proteome</keyword>
<dbReference type="InterPro" id="IPR036383">
    <property type="entry name" value="TSP1_rpt_sf"/>
</dbReference>
<feature type="domain" description="Spondin" evidence="11">
    <location>
        <begin position="32"/>
        <end position="218"/>
    </location>
</feature>
<dbReference type="InterPro" id="IPR000884">
    <property type="entry name" value="TSP1_rpt"/>
</dbReference>
<evidence type="ECO:0000259" key="11">
    <source>
        <dbReference type="PROSITE" id="PS51020"/>
    </source>
</evidence>
<comment type="caution">
    <text evidence="12">The sequence shown here is derived from an EMBL/GenBank/DDBJ whole genome shotgun (WGS) entry which is preliminary data.</text>
</comment>
<dbReference type="GO" id="GO:0046872">
    <property type="term" value="F:metal ion binding"/>
    <property type="evidence" value="ECO:0007669"/>
    <property type="project" value="UniProtKB-KW"/>
</dbReference>
<dbReference type="PROSITE" id="PS51020">
    <property type="entry name" value="SPONDIN"/>
    <property type="match status" value="1"/>
</dbReference>
<keyword evidence="4" id="KW-0479">Metal-binding</keyword>
<dbReference type="PANTHER" id="PTHR11311:SF15">
    <property type="entry name" value="SPONDIN-2"/>
    <property type="match status" value="1"/>
</dbReference>
<dbReference type="EMBL" id="JARKIK010000051">
    <property type="protein sequence ID" value="KAK8734062.1"/>
    <property type="molecule type" value="Genomic_DNA"/>
</dbReference>
<dbReference type="Gene3D" id="2.20.100.10">
    <property type="entry name" value="Thrombospondin type-1 (TSP1) repeat"/>
    <property type="match status" value="1"/>
</dbReference>
<dbReference type="Pfam" id="PF06468">
    <property type="entry name" value="Spond_N"/>
    <property type="match status" value="1"/>
</dbReference>
<keyword evidence="8" id="KW-0325">Glycoprotein</keyword>
<organism evidence="12 13">
    <name type="scientific">Cherax quadricarinatus</name>
    <name type="common">Australian red claw crayfish</name>
    <dbReference type="NCBI Taxonomy" id="27406"/>
    <lineage>
        <taxon>Eukaryota</taxon>
        <taxon>Metazoa</taxon>
        <taxon>Ecdysozoa</taxon>
        <taxon>Arthropoda</taxon>
        <taxon>Crustacea</taxon>
        <taxon>Multicrustacea</taxon>
        <taxon>Malacostraca</taxon>
        <taxon>Eumalacostraca</taxon>
        <taxon>Eucarida</taxon>
        <taxon>Decapoda</taxon>
        <taxon>Pleocyemata</taxon>
        <taxon>Astacidea</taxon>
        <taxon>Parastacoidea</taxon>
        <taxon>Parastacidae</taxon>
        <taxon>Cherax</taxon>
    </lineage>
</organism>
<evidence type="ECO:0000313" key="12">
    <source>
        <dbReference type="EMBL" id="KAK8734063.1"/>
    </source>
</evidence>
<evidence type="ECO:0000256" key="6">
    <source>
        <dbReference type="ARBA" id="ARBA00022889"/>
    </source>
</evidence>
<dbReference type="InterPro" id="IPR038678">
    <property type="entry name" value="Spondin_N_sf"/>
</dbReference>
<dbReference type="NCBIfam" id="NF038123">
    <property type="entry name" value="NF038123_dom"/>
    <property type="match status" value="1"/>
</dbReference>
<evidence type="ECO:0000256" key="7">
    <source>
        <dbReference type="ARBA" id="ARBA00023157"/>
    </source>
</evidence>
<dbReference type="AlphaFoldDB" id="A0AAW0X3R6"/>
<dbReference type="EMBL" id="JARKIK010000051">
    <property type="protein sequence ID" value="KAK8734063.1"/>
    <property type="molecule type" value="Genomic_DNA"/>
</dbReference>
<keyword evidence="7" id="KW-1015">Disulfide bond</keyword>
<feature type="region of interest" description="Disordered" evidence="9">
    <location>
        <begin position="332"/>
        <end position="358"/>
    </location>
</feature>
<reference evidence="12" key="2">
    <citation type="submission" date="2024-01" db="EMBL/GenBank/DDBJ databases">
        <authorList>
            <person name="He J."/>
            <person name="Wang M."/>
            <person name="Zheng J."/>
            <person name="Liu Z."/>
        </authorList>
    </citation>
    <scope>NUCLEOTIDE SEQUENCE</scope>
    <source>
        <strain evidence="12">ZL_2023a</strain>
        <tissue evidence="12">Muscle</tissue>
    </source>
</reference>
<dbReference type="SUPFAM" id="SSF82895">
    <property type="entry name" value="TSP-1 type 1 repeat"/>
    <property type="match status" value="1"/>
</dbReference>
<sequence>MTLPRSLATLVLLLLGVCVEARVTNTTSSSASASSCDPNKLTVYKVLLQTAWSREVFPKQYPEWRPPAQWSKVVGRSHSGSFRLFRMGETASEGLKQFAELGQTEVLDAQSQGQGGILDEFNAPPITQGVGETQAECFVDGNHSKVSLISRVVPSPDWFIGIDSFDLCVEGKWVESVVLEVDPLDAGTDNGFTFTSPNWPTIPKKAVSRITAQSPDHPANSFFYPDVPEHPPIATFHIIKVKEYELARVFSPSVVRASAQRYSPRDLAGDVTPDTTQGAEPLDNEVSNSILPKTSEPIENVEPTDASDNTVDTPGKNVLMNTFVDKFKKKYRKNRRGRKMGPGRKLDQRRKTERRRARVPRDCRVSEWSEWSNCSKTCGIGEQIRTRTVVRHARRGRPCPNLQETKWCGSSRDCDHKYFDW</sequence>
<dbReference type="InterPro" id="IPR009465">
    <property type="entry name" value="Spondin_N"/>
</dbReference>
<evidence type="ECO:0000256" key="4">
    <source>
        <dbReference type="ARBA" id="ARBA00022723"/>
    </source>
</evidence>
<evidence type="ECO:0000256" key="8">
    <source>
        <dbReference type="ARBA" id="ARBA00023180"/>
    </source>
</evidence>
<feature type="signal peptide" evidence="10">
    <location>
        <begin position="1"/>
        <end position="21"/>
    </location>
</feature>
<dbReference type="GO" id="GO:0031012">
    <property type="term" value="C:extracellular matrix"/>
    <property type="evidence" value="ECO:0007669"/>
    <property type="project" value="TreeGrafter"/>
</dbReference>
<evidence type="ECO:0000256" key="10">
    <source>
        <dbReference type="SAM" id="SignalP"/>
    </source>
</evidence>
<keyword evidence="2" id="KW-0964">Secreted</keyword>
<feature type="chain" id="PRO_5044717392" description="Spondin domain-containing protein" evidence="10">
    <location>
        <begin position="22"/>
        <end position="421"/>
    </location>
</feature>
<dbReference type="Proteomes" id="UP001445076">
    <property type="component" value="Unassembled WGS sequence"/>
</dbReference>
<gene>
    <name evidence="12" type="ORF">OTU49_005995</name>
</gene>
<evidence type="ECO:0000256" key="1">
    <source>
        <dbReference type="ARBA" id="ARBA00004498"/>
    </source>
</evidence>
<dbReference type="PANTHER" id="PTHR11311">
    <property type="entry name" value="SPONDIN"/>
    <property type="match status" value="1"/>
</dbReference>
<name>A0AAW0X3R6_CHEQU</name>
<evidence type="ECO:0000256" key="3">
    <source>
        <dbReference type="ARBA" id="ARBA00022530"/>
    </source>
</evidence>
<evidence type="ECO:0000313" key="13">
    <source>
        <dbReference type="Proteomes" id="UP001445076"/>
    </source>
</evidence>
<protein>
    <recommendedName>
        <fullName evidence="11">Spondin domain-containing protein</fullName>
    </recommendedName>
</protein>
<accession>A0AAW0X3R6</accession>
<dbReference type="SMART" id="SM00209">
    <property type="entry name" value="TSP1"/>
    <property type="match status" value="1"/>
</dbReference>
<keyword evidence="3" id="KW-0272">Extracellular matrix</keyword>
<dbReference type="GO" id="GO:0007155">
    <property type="term" value="P:cell adhesion"/>
    <property type="evidence" value="ECO:0007669"/>
    <property type="project" value="UniProtKB-KW"/>
</dbReference>
<dbReference type="InterPro" id="IPR044004">
    <property type="entry name" value="TSP1_spondin_dom"/>
</dbReference>
<reference evidence="12 13" key="1">
    <citation type="journal article" date="2024" name="BMC Genomics">
        <title>Genome assembly of redclaw crayfish (Cherax quadricarinatus) provides insights into its immune adaptation and hypoxia tolerance.</title>
        <authorList>
            <person name="Liu Z."/>
            <person name="Zheng J."/>
            <person name="Li H."/>
            <person name="Fang K."/>
            <person name="Wang S."/>
            <person name="He J."/>
            <person name="Zhou D."/>
            <person name="Weng S."/>
            <person name="Chi M."/>
            <person name="Gu Z."/>
            <person name="He J."/>
            <person name="Li F."/>
            <person name="Wang M."/>
        </authorList>
    </citation>
    <scope>NUCLEOTIDE SEQUENCE [LARGE SCALE GENOMIC DNA]</scope>
    <source>
        <strain evidence="12">ZL_2023a</strain>
    </source>
</reference>
<dbReference type="PROSITE" id="PS50092">
    <property type="entry name" value="TSP1"/>
    <property type="match status" value="1"/>
</dbReference>
<keyword evidence="5 10" id="KW-0732">Signal</keyword>
<dbReference type="Pfam" id="PF19028">
    <property type="entry name" value="TSP1_spondin"/>
    <property type="match status" value="1"/>
</dbReference>
<keyword evidence="6" id="KW-0130">Cell adhesion</keyword>
<dbReference type="Gene3D" id="2.60.40.2130">
    <property type="entry name" value="F-spondin domain"/>
    <property type="match status" value="1"/>
</dbReference>
<evidence type="ECO:0000256" key="2">
    <source>
        <dbReference type="ARBA" id="ARBA00022525"/>
    </source>
</evidence>
<feature type="compositionally biased region" description="Basic residues" evidence="9">
    <location>
        <begin position="332"/>
        <end position="343"/>
    </location>
</feature>